<dbReference type="EC" id="3.4.21.-" evidence="9"/>
<dbReference type="GO" id="GO:0004519">
    <property type="term" value="F:endonuclease activity"/>
    <property type="evidence" value="ECO:0007669"/>
    <property type="project" value="UniProtKB-KW"/>
</dbReference>
<dbReference type="InterPro" id="IPR020821">
    <property type="entry name" value="ENPP1-3/EXOG-like_nuc-like"/>
</dbReference>
<reference evidence="15" key="2">
    <citation type="submission" date="2016-07" db="EMBL/GenBank/DDBJ databases">
        <authorList>
            <person name="See-Too W.S."/>
        </authorList>
    </citation>
    <scope>NUCLEOTIDE SEQUENCE [LARGE SCALE GENOMIC DNA]</scope>
    <source>
        <strain evidence="15">DSM 14505</strain>
    </source>
</reference>
<dbReference type="Proteomes" id="UP000092661">
    <property type="component" value="Chromosome"/>
</dbReference>
<evidence type="ECO:0000256" key="7">
    <source>
        <dbReference type="PIRSR" id="PIRSR640255-1"/>
    </source>
</evidence>
<evidence type="ECO:0000313" key="15">
    <source>
        <dbReference type="Proteomes" id="UP000092661"/>
    </source>
</evidence>
<feature type="active site" description="Proton acceptor" evidence="7">
    <location>
        <position position="418"/>
    </location>
</feature>
<keyword evidence="4 9" id="KW-0378">Hydrolase</keyword>
<dbReference type="InterPro" id="IPR044925">
    <property type="entry name" value="His-Me_finger_sf"/>
</dbReference>
<dbReference type="GO" id="GO:0003676">
    <property type="term" value="F:nucleic acid binding"/>
    <property type="evidence" value="ECO:0007669"/>
    <property type="project" value="InterPro"/>
</dbReference>
<feature type="active site" description="Charge relay system" evidence="6">
    <location>
        <position position="229"/>
    </location>
</feature>
<dbReference type="EMBL" id="AJYB01000039">
    <property type="protein sequence ID" value="EIM06102.1"/>
    <property type="molecule type" value="Genomic_DNA"/>
</dbReference>
<evidence type="ECO:0000259" key="10">
    <source>
        <dbReference type="SMART" id="SM00477"/>
    </source>
</evidence>
<name>A0A1C7DFC7_9BACL</name>
<dbReference type="InterPro" id="IPR043504">
    <property type="entry name" value="Peptidase_S1_PA_chymotrypsin"/>
</dbReference>
<dbReference type="Gene3D" id="3.40.570.10">
    <property type="entry name" value="Extracellular Endonuclease, subunit A"/>
    <property type="match status" value="1"/>
</dbReference>
<dbReference type="EMBL" id="CP016534">
    <property type="protein sequence ID" value="ANU10154.1"/>
    <property type="molecule type" value="Genomic_DNA"/>
</dbReference>
<feature type="domain" description="DNA/RNA non-specific endonuclease/pyrophosphatase/phosphodiesterase" evidence="11">
    <location>
        <begin position="355"/>
        <end position="560"/>
    </location>
</feature>
<dbReference type="InterPro" id="IPR008256">
    <property type="entry name" value="Peptidase_S1B"/>
</dbReference>
<dbReference type="Pfam" id="PF01223">
    <property type="entry name" value="Endonuclease_NS"/>
    <property type="match status" value="1"/>
</dbReference>
<dbReference type="Proteomes" id="UP000004725">
    <property type="component" value="Unassembled WGS sequence"/>
</dbReference>
<organism evidence="13 14">
    <name type="scientific">Planococcus antarcticus DSM 14505</name>
    <dbReference type="NCBI Taxonomy" id="1185653"/>
    <lineage>
        <taxon>Bacteria</taxon>
        <taxon>Bacillati</taxon>
        <taxon>Bacillota</taxon>
        <taxon>Bacilli</taxon>
        <taxon>Bacillales</taxon>
        <taxon>Caryophanaceae</taxon>
        <taxon>Planococcus</taxon>
    </lineage>
</organism>
<dbReference type="InterPro" id="IPR009003">
    <property type="entry name" value="Peptidase_S1_PA"/>
</dbReference>
<dbReference type="eggNOG" id="COG3591">
    <property type="taxonomic scope" value="Bacteria"/>
</dbReference>
<dbReference type="InterPro" id="IPR008353">
    <property type="entry name" value="Peptidase_S1B_tx"/>
</dbReference>
<dbReference type="KEGG" id="pana:BBH88_07490"/>
<evidence type="ECO:0000313" key="14">
    <source>
        <dbReference type="Proteomes" id="UP000004725"/>
    </source>
</evidence>
<evidence type="ECO:0000256" key="3">
    <source>
        <dbReference type="ARBA" id="ARBA00022729"/>
    </source>
</evidence>
<accession>A0A1C7DFC7</accession>
<proteinExistence type="inferred from homology"/>
<evidence type="ECO:0000256" key="1">
    <source>
        <dbReference type="ARBA" id="ARBA00008764"/>
    </source>
</evidence>
<feature type="active site" description="Charge relay system" evidence="6">
    <location>
        <position position="107"/>
    </location>
</feature>
<protein>
    <recommendedName>
        <fullName evidence="9">Serine protease</fullName>
        <ecNumber evidence="9">3.4.21.-</ecNumber>
    </recommendedName>
</protein>
<sequence length="578" mass="65069">MVNKMGQIQQEALKRYLAFEKEHNAENRQVTSTEKMITRSSIINHHDNLAMERIINKSDLFPIAHLQAGLNVSKAVCRISIRGRSGQLEGYGTGFLVAPNLLLTNNHVLETAEAAMYAVAEFNYEDDVQFMPLEIISFRLDPEALFVTDEALDFTLVAVEENNLSAVSLADFGYLPLLPKPGKILEGEYVTIIQHPNGGPKAITIRENEVKFISSDFIHYVSDTEPGSSGSPVFNDQWMVVALHHAGIPDPTDNNRWIANEGIRISSIIQHLSDKRSGLENERSRKLLDKLLAVVMPGRSTTPMEVGILSADWYAGVSGYDPAFLGAGFKVPLPVLGKALTKDTAQTVDGKTVLDYTHFSIAMSKSRRLAFYTAVNIDGDQLVDVKRGNDRWYFDPRIEEAYQIGPEFYQSNDIDRGHLVRRRDPNWGIDAVKANEHTFHFTNCSPQHKNFNQKAWLDLEDYLLDNAREFGMKISVFTGPVFRQDDVSYRDAKIPDQFWKVAVMIKDGTSLSATAYLQTQEDLIGGDLEFVYGQFETYQVPIEQIEKLTDLDFGGLRQADPLSGGTFVHVRRREDIRL</sequence>
<dbReference type="GO" id="GO:0004252">
    <property type="term" value="F:serine-type endopeptidase activity"/>
    <property type="evidence" value="ECO:0007669"/>
    <property type="project" value="InterPro"/>
</dbReference>
<reference evidence="12" key="3">
    <citation type="submission" date="2016-10" db="EMBL/GenBank/DDBJ databases">
        <authorList>
            <person name="See-Too W.S."/>
        </authorList>
    </citation>
    <scope>NUCLEOTIDE SEQUENCE</scope>
    <source>
        <strain evidence="12">DSM 14505</strain>
    </source>
</reference>
<keyword evidence="8" id="KW-0479">Metal-binding</keyword>
<dbReference type="PANTHER" id="PTHR13966:SF5">
    <property type="entry name" value="ENDONUCLEASE G, MITOCHONDRIAL"/>
    <property type="match status" value="1"/>
</dbReference>
<dbReference type="AlphaFoldDB" id="A0A1C7DFC7"/>
<evidence type="ECO:0000256" key="6">
    <source>
        <dbReference type="PIRSR" id="PIRSR608256-1"/>
    </source>
</evidence>
<feature type="binding site" evidence="8">
    <location>
        <position position="452"/>
    </location>
    <ligand>
        <name>Mg(2+)</name>
        <dbReference type="ChEBI" id="CHEBI:18420"/>
        <note>catalytic</note>
    </ligand>
</feature>
<dbReference type="InterPro" id="IPR044929">
    <property type="entry name" value="DNA/RNA_non-sp_Endonuclease_sf"/>
</dbReference>
<dbReference type="GO" id="GO:0046872">
    <property type="term" value="F:metal ion binding"/>
    <property type="evidence" value="ECO:0007669"/>
    <property type="project" value="UniProtKB-KW"/>
</dbReference>
<dbReference type="CDD" id="cd00091">
    <property type="entry name" value="NUC"/>
    <property type="match status" value="1"/>
</dbReference>
<evidence type="ECO:0000256" key="4">
    <source>
        <dbReference type="ARBA" id="ARBA00022801"/>
    </source>
</evidence>
<dbReference type="Gene3D" id="2.40.10.10">
    <property type="entry name" value="Trypsin-like serine proteases"/>
    <property type="match status" value="2"/>
</dbReference>
<keyword evidence="13" id="KW-0540">Nuclease</keyword>
<keyword evidence="13" id="KW-0255">Endonuclease</keyword>
<dbReference type="SMART" id="SM00477">
    <property type="entry name" value="NUC"/>
    <property type="match status" value="1"/>
</dbReference>
<dbReference type="PRINTS" id="PR01774">
    <property type="entry name" value="EXFOLTOXIN"/>
</dbReference>
<evidence type="ECO:0000256" key="5">
    <source>
        <dbReference type="ARBA" id="ARBA00022825"/>
    </source>
</evidence>
<evidence type="ECO:0000256" key="8">
    <source>
        <dbReference type="PIRSR" id="PIRSR640255-2"/>
    </source>
</evidence>
<dbReference type="SMART" id="SM00892">
    <property type="entry name" value="Endonuclease_NS"/>
    <property type="match status" value="1"/>
</dbReference>
<evidence type="ECO:0000256" key="2">
    <source>
        <dbReference type="ARBA" id="ARBA00022670"/>
    </source>
</evidence>
<gene>
    <name evidence="13" type="ORF">A1A1_12582</name>
    <name evidence="12" type="ORF">BBH88_07490</name>
</gene>
<dbReference type="RefSeq" id="WP_006830484.1">
    <property type="nucleotide sequence ID" value="NZ_AJYB01000039.1"/>
</dbReference>
<keyword evidence="5 9" id="KW-0720">Serine protease</keyword>
<dbReference type="eggNOG" id="COG1864">
    <property type="taxonomic scope" value="Bacteria"/>
</dbReference>
<evidence type="ECO:0000313" key="12">
    <source>
        <dbReference type="EMBL" id="ANU10154.1"/>
    </source>
</evidence>
<reference evidence="13 14" key="1">
    <citation type="journal article" date="2012" name="J. Bacteriol.">
        <title>Genome Sequence of the Antarctic Psychrophile Bacterium Planococcus antarcticus DSM 14505.</title>
        <authorList>
            <person name="Margolles A."/>
            <person name="Gueimonde M."/>
            <person name="Sanchez B."/>
        </authorList>
    </citation>
    <scope>NUCLEOTIDE SEQUENCE [LARGE SCALE GENOMIC DNA]</scope>
    <source>
        <strain evidence="13 14">DSM 14505</strain>
    </source>
</reference>
<dbReference type="Pfam" id="PF13365">
    <property type="entry name" value="Trypsin_2"/>
    <property type="match status" value="1"/>
</dbReference>
<dbReference type="SUPFAM" id="SSF54060">
    <property type="entry name" value="His-Me finger endonucleases"/>
    <property type="match status" value="1"/>
</dbReference>
<dbReference type="OrthoDB" id="9770276at2"/>
<dbReference type="PRINTS" id="PR00839">
    <property type="entry name" value="V8PROTEASE"/>
</dbReference>
<keyword evidence="15" id="KW-1185">Reference proteome</keyword>
<dbReference type="GO" id="GO:0006508">
    <property type="term" value="P:proteolysis"/>
    <property type="evidence" value="ECO:0007669"/>
    <property type="project" value="UniProtKB-KW"/>
</dbReference>
<keyword evidence="2 9" id="KW-0645">Protease</keyword>
<dbReference type="SUPFAM" id="SSF50494">
    <property type="entry name" value="Trypsin-like serine proteases"/>
    <property type="match status" value="1"/>
</dbReference>
<dbReference type="InterPro" id="IPR040255">
    <property type="entry name" value="Non-specific_endonuclease"/>
</dbReference>
<evidence type="ECO:0000313" key="13">
    <source>
        <dbReference type="EMBL" id="EIM06102.1"/>
    </source>
</evidence>
<evidence type="ECO:0000259" key="11">
    <source>
        <dbReference type="SMART" id="SM00892"/>
    </source>
</evidence>
<dbReference type="PANTHER" id="PTHR13966">
    <property type="entry name" value="ENDONUCLEASE RELATED"/>
    <property type="match status" value="1"/>
</dbReference>
<keyword evidence="3" id="KW-0732">Signal</keyword>
<comment type="similarity">
    <text evidence="1 9">Belongs to the peptidase S1B family.</text>
</comment>
<feature type="active site" description="Charge relay system" evidence="6">
    <location>
        <position position="153"/>
    </location>
</feature>
<feature type="domain" description="ENPP1-3/EXOG-like endonuclease/phosphodiesterase" evidence="10">
    <location>
        <begin position="356"/>
        <end position="560"/>
    </location>
</feature>
<dbReference type="InterPro" id="IPR001604">
    <property type="entry name" value="Endo_G_ENPP1-like_dom"/>
</dbReference>
<evidence type="ECO:0000256" key="9">
    <source>
        <dbReference type="RuleBase" id="RU004296"/>
    </source>
</evidence>